<protein>
    <recommendedName>
        <fullName evidence="3">DUF3139 domain-containing protein</fullName>
    </recommendedName>
</protein>
<keyword evidence="2" id="KW-1185">Reference proteome</keyword>
<evidence type="ECO:0000313" key="2">
    <source>
        <dbReference type="Proteomes" id="UP000830343"/>
    </source>
</evidence>
<evidence type="ECO:0000313" key="1">
    <source>
        <dbReference type="EMBL" id="UOB20889.1"/>
    </source>
</evidence>
<accession>A0ABY3ZX12</accession>
<reference evidence="1" key="2">
    <citation type="submission" date="2022-04" db="EMBL/GenBank/DDBJ databases">
        <title>Antimicrobial genetic elements in methicillin-resistant Macrococcus armenti.</title>
        <authorList>
            <person name="Keller J.E."/>
            <person name="Schwendener S."/>
            <person name="Pantucek R."/>
            <person name="Perreten V."/>
        </authorList>
    </citation>
    <scope>NUCLEOTIDE SEQUENCE</scope>
    <source>
        <strain evidence="1">CCM 2609</strain>
    </source>
</reference>
<name>A0ABY3ZX12_9STAP</name>
<gene>
    <name evidence="1" type="ORF">MRZ06_02070</name>
</gene>
<proteinExistence type="predicted"/>
<dbReference type="RefSeq" id="WP_243366176.1">
    <property type="nucleotide sequence ID" value="NZ_CP094348.1"/>
</dbReference>
<organism evidence="1 2">
    <name type="scientific">Macrococcus armenti</name>
    <dbReference type="NCBI Taxonomy" id="2875764"/>
    <lineage>
        <taxon>Bacteria</taxon>
        <taxon>Bacillati</taxon>
        <taxon>Bacillota</taxon>
        <taxon>Bacilli</taxon>
        <taxon>Bacillales</taxon>
        <taxon>Staphylococcaceae</taxon>
        <taxon>Macrococcus</taxon>
    </lineage>
</organism>
<dbReference type="Proteomes" id="UP000830343">
    <property type="component" value="Chromosome"/>
</dbReference>
<dbReference type="EMBL" id="CP094348">
    <property type="protein sequence ID" value="UOB20889.1"/>
    <property type="molecule type" value="Genomic_DNA"/>
</dbReference>
<evidence type="ECO:0008006" key="3">
    <source>
        <dbReference type="Google" id="ProtNLM"/>
    </source>
</evidence>
<sequence>MKQRLRAAKTMKFMKPLLILSLLINIIFISFWGYRYFVYEKTLAIEQHINTHLEKQGLTDYNIRTSKNYKLQEPLDYLAEVRLYDDPMVYQFYVDDNTVKVLDVQDTDGVFKTLDEVKARVFNEDGTYLKRDKKK</sequence>
<reference evidence="1" key="1">
    <citation type="submission" date="2022-03" db="EMBL/GenBank/DDBJ databases">
        <authorList>
            <person name="Vrbovska V."/>
            <person name="Kovarovic V."/>
            <person name="Botka T."/>
            <person name="Pantucek R."/>
        </authorList>
    </citation>
    <scope>NUCLEOTIDE SEQUENCE</scope>
    <source>
        <strain evidence="1">CCM 2609</strain>
    </source>
</reference>